<evidence type="ECO:0000313" key="5">
    <source>
        <dbReference type="Proteomes" id="UP000595564"/>
    </source>
</evidence>
<keyword evidence="2 4" id="KW-0456">Lyase</keyword>
<organism evidence="4 5">
    <name type="scientific">Thermotomaculum hydrothermale</name>
    <dbReference type="NCBI Taxonomy" id="981385"/>
    <lineage>
        <taxon>Bacteria</taxon>
        <taxon>Pseudomonadati</taxon>
        <taxon>Acidobacteriota</taxon>
        <taxon>Holophagae</taxon>
        <taxon>Thermotomaculales</taxon>
        <taxon>Thermotomaculaceae</taxon>
        <taxon>Thermotomaculum</taxon>
    </lineage>
</organism>
<dbReference type="PANTHER" id="PTHR22789:SF0">
    <property type="entry name" value="3-OXO-TETRONATE 4-PHOSPHATE DECARBOXYLASE-RELATED"/>
    <property type="match status" value="1"/>
</dbReference>
<evidence type="ECO:0000256" key="1">
    <source>
        <dbReference type="ARBA" id="ARBA00022723"/>
    </source>
</evidence>
<dbReference type="AlphaFoldDB" id="A0A7R6PFQ1"/>
<evidence type="ECO:0000259" key="3">
    <source>
        <dbReference type="SMART" id="SM01007"/>
    </source>
</evidence>
<feature type="domain" description="Class II aldolase/adducin N-terminal" evidence="3">
    <location>
        <begin position="5"/>
        <end position="179"/>
    </location>
</feature>
<protein>
    <submittedName>
        <fullName evidence="4">L-fuculose-phosphate aldolase</fullName>
        <ecNumber evidence="4">4.1.2.17</ecNumber>
    </submittedName>
</protein>
<evidence type="ECO:0000313" key="4">
    <source>
        <dbReference type="EMBL" id="BBB32884.1"/>
    </source>
</evidence>
<gene>
    <name evidence="4" type="primary">fucA</name>
    <name evidence="4" type="ORF">TTHT_1372</name>
</gene>
<evidence type="ECO:0000256" key="2">
    <source>
        <dbReference type="ARBA" id="ARBA00023239"/>
    </source>
</evidence>
<dbReference type="KEGG" id="thyd:TTHT_1372"/>
<dbReference type="GO" id="GO:0005829">
    <property type="term" value="C:cytosol"/>
    <property type="evidence" value="ECO:0007669"/>
    <property type="project" value="TreeGrafter"/>
</dbReference>
<accession>A0A7R6PFQ1</accession>
<sequence length="244" mass="27089">MKIKEQIVEIGKRLYNKNLISGYEGNISVREGDKIYITPSGLCKGFLSVDDIIVIDLEGNLIEGNKKPSSETKMHLKIYKSREDVKGVVHAHPPVATGFACAGYGLEQSLTAETVLMFGTIPLAPYGTPSTDKLPEALNNYLEYNAILLANHGAVTFAENVEKAYFLMEQVEHYAKITLVANILGSPKTLPCEEVDTLMELRKKMGIETGLPKFCRVNDDVKYYRFSRDELVNLIKGIIEELGG</sequence>
<dbReference type="SUPFAM" id="SSF53639">
    <property type="entry name" value="AraD/HMP-PK domain-like"/>
    <property type="match status" value="1"/>
</dbReference>
<dbReference type="RefSeq" id="WP_201327186.1">
    <property type="nucleotide sequence ID" value="NZ_AP017470.1"/>
</dbReference>
<dbReference type="Pfam" id="PF00596">
    <property type="entry name" value="Aldolase_II"/>
    <property type="match status" value="1"/>
</dbReference>
<dbReference type="InterPro" id="IPR050197">
    <property type="entry name" value="Aldolase_class_II_sugar_metab"/>
</dbReference>
<dbReference type="InterPro" id="IPR001303">
    <property type="entry name" value="Aldolase_II/adducin_N"/>
</dbReference>
<proteinExistence type="predicted"/>
<dbReference type="Gene3D" id="3.40.225.10">
    <property type="entry name" value="Class II aldolase/adducin N-terminal domain"/>
    <property type="match status" value="1"/>
</dbReference>
<dbReference type="InterPro" id="IPR036409">
    <property type="entry name" value="Aldolase_II/adducin_N_sf"/>
</dbReference>
<dbReference type="SMART" id="SM01007">
    <property type="entry name" value="Aldolase_II"/>
    <property type="match status" value="1"/>
</dbReference>
<keyword evidence="5" id="KW-1185">Reference proteome</keyword>
<keyword evidence="1" id="KW-0479">Metal-binding</keyword>
<dbReference type="GO" id="GO:0019323">
    <property type="term" value="P:pentose catabolic process"/>
    <property type="evidence" value="ECO:0007669"/>
    <property type="project" value="TreeGrafter"/>
</dbReference>
<dbReference type="GO" id="GO:0046872">
    <property type="term" value="F:metal ion binding"/>
    <property type="evidence" value="ECO:0007669"/>
    <property type="project" value="UniProtKB-KW"/>
</dbReference>
<dbReference type="GO" id="GO:0008738">
    <property type="term" value="F:L-fuculose-phosphate aldolase activity"/>
    <property type="evidence" value="ECO:0007669"/>
    <property type="project" value="UniProtKB-EC"/>
</dbReference>
<dbReference type="PANTHER" id="PTHR22789">
    <property type="entry name" value="FUCULOSE PHOSPHATE ALDOLASE"/>
    <property type="match status" value="1"/>
</dbReference>
<reference evidence="4 5" key="1">
    <citation type="journal article" date="2012" name="Extremophiles">
        <title>Thermotomaculum hydrothermale gen. nov., sp. nov., a novel heterotrophic thermophile within the phylum Acidobacteria from a deep-sea hydrothermal vent chimney in the Southern Okinawa Trough.</title>
        <authorList>
            <person name="Izumi H."/>
            <person name="Nunoura T."/>
            <person name="Miyazaki M."/>
            <person name="Mino S."/>
            <person name="Toki T."/>
            <person name="Takai K."/>
            <person name="Sako Y."/>
            <person name="Sawabe T."/>
            <person name="Nakagawa S."/>
        </authorList>
    </citation>
    <scope>NUCLEOTIDE SEQUENCE [LARGE SCALE GENOMIC DNA]</scope>
    <source>
        <strain evidence="4 5">AC55</strain>
    </source>
</reference>
<dbReference type="EMBL" id="AP017470">
    <property type="protein sequence ID" value="BBB32884.1"/>
    <property type="molecule type" value="Genomic_DNA"/>
</dbReference>
<name>A0A7R6PFQ1_9BACT</name>
<dbReference type="EC" id="4.1.2.17" evidence="4"/>
<dbReference type="Proteomes" id="UP000595564">
    <property type="component" value="Chromosome"/>
</dbReference>